<protein>
    <recommendedName>
        <fullName evidence="4">Guanylate cyclase domain-containing protein</fullName>
    </recommendedName>
</protein>
<dbReference type="EMBL" id="CM001466">
    <property type="protein sequence ID" value="EHY88322.1"/>
    <property type="molecule type" value="Genomic_DNA"/>
</dbReference>
<evidence type="ECO:0000313" key="2">
    <source>
        <dbReference type="EMBL" id="EHY88322.1"/>
    </source>
</evidence>
<dbReference type="Proteomes" id="UP000004705">
    <property type="component" value="Chromosome"/>
</dbReference>
<feature type="compositionally biased region" description="Acidic residues" evidence="1">
    <location>
        <begin position="218"/>
        <end position="228"/>
    </location>
</feature>
<reference evidence="2 3" key="1">
    <citation type="journal article" date="2012" name="Stand. Genomic Sci.">
        <title>Genome sequence of the soil bacterium Saccharomonospora azurea type strain (NA-128(T)).</title>
        <authorList>
            <person name="Klenk H.P."/>
            <person name="Held B."/>
            <person name="Lucas S."/>
            <person name="Lapidus A."/>
            <person name="Copeland A."/>
            <person name="Hammon N."/>
            <person name="Pitluck S."/>
            <person name="Goodwin L.A."/>
            <person name="Han C."/>
            <person name="Tapia R."/>
            <person name="Brambilla E.M."/>
            <person name="Potter G."/>
            <person name="Land M."/>
            <person name="Ivanova N."/>
            <person name="Rohde M."/>
            <person name="Goker M."/>
            <person name="Detter J.C."/>
            <person name="Kyrpides N.C."/>
            <person name="Woyke T."/>
        </authorList>
    </citation>
    <scope>NUCLEOTIDE SEQUENCE [LARGE SCALE GENOMIC DNA]</scope>
    <source>
        <strain evidence="2 3">NA-128</strain>
    </source>
</reference>
<feature type="compositionally biased region" description="Low complexity" evidence="1">
    <location>
        <begin position="261"/>
        <end position="280"/>
    </location>
</feature>
<dbReference type="RefSeq" id="WP_005439947.1">
    <property type="nucleotide sequence ID" value="NZ_CM001466.1"/>
</dbReference>
<gene>
    <name evidence="2" type="ORF">SacazDRAFT_01392</name>
</gene>
<name>H8G783_9PSEU</name>
<sequence>MDRSARHTEPAELPEYRALLVVDMRGFGSVPGRDHSTLTHAIPTLLHNAFTQCRLDWVLEQTLFAKTTGDGYCLCVPSNYTPFLLNPLLPTLQEVLKFQNTLTTHPIRMRVSVNVGPLEAADEDTISRGSGAARVETHRLLDSDPVRQVLDGAGEVTCVAAIVSDRVFEDAVVPGYAGEHPSLYQRVDVSTKEYRRVAYLRVPEPSGDLLTRGFVPQDDTEANATDETDDRRGVKASGPTATHVTGPVAQSGSRVTTGTDVSGNGNITSGSGNVSGNGNTVTTVQGDQYRGSRYEGDGQIHVRDNTGTIRQSWERRRR</sequence>
<evidence type="ECO:0000256" key="1">
    <source>
        <dbReference type="SAM" id="MobiDB-lite"/>
    </source>
</evidence>
<feature type="region of interest" description="Disordered" evidence="1">
    <location>
        <begin position="210"/>
        <end position="280"/>
    </location>
</feature>
<organism evidence="2 3">
    <name type="scientific">Saccharomonospora azurea NA-128</name>
    <dbReference type="NCBI Taxonomy" id="882081"/>
    <lineage>
        <taxon>Bacteria</taxon>
        <taxon>Bacillati</taxon>
        <taxon>Actinomycetota</taxon>
        <taxon>Actinomycetes</taxon>
        <taxon>Pseudonocardiales</taxon>
        <taxon>Pseudonocardiaceae</taxon>
        <taxon>Saccharomonospora</taxon>
    </lineage>
</organism>
<dbReference type="InterPro" id="IPR029787">
    <property type="entry name" value="Nucleotide_cyclase"/>
</dbReference>
<dbReference type="HOGENOM" id="CLU_062798_0_0_11"/>
<keyword evidence="3" id="KW-1185">Reference proteome</keyword>
<dbReference type="AlphaFoldDB" id="H8G783"/>
<proteinExistence type="predicted"/>
<feature type="compositionally biased region" description="Polar residues" evidence="1">
    <location>
        <begin position="239"/>
        <end position="260"/>
    </location>
</feature>
<accession>H8G783</accession>
<evidence type="ECO:0008006" key="4">
    <source>
        <dbReference type="Google" id="ProtNLM"/>
    </source>
</evidence>
<evidence type="ECO:0000313" key="3">
    <source>
        <dbReference type="Proteomes" id="UP000004705"/>
    </source>
</evidence>
<dbReference type="SUPFAM" id="SSF55073">
    <property type="entry name" value="Nucleotide cyclase"/>
    <property type="match status" value="1"/>
</dbReference>